<dbReference type="CDD" id="cd00067">
    <property type="entry name" value="GAL4"/>
    <property type="match status" value="1"/>
</dbReference>
<dbReference type="SMART" id="SM00906">
    <property type="entry name" value="Fungal_trans"/>
    <property type="match status" value="1"/>
</dbReference>
<dbReference type="PROSITE" id="PS00463">
    <property type="entry name" value="ZN2_CY6_FUNGAL_1"/>
    <property type="match status" value="1"/>
</dbReference>
<feature type="domain" description="Zn(2)-C6 fungal-type" evidence="5">
    <location>
        <begin position="37"/>
        <end position="66"/>
    </location>
</feature>
<dbReference type="PANTHER" id="PTHR31001:SF50">
    <property type="entry name" value="ZN(II)2CYS6 TRANSCRIPTION FACTOR (EUROFUNG)"/>
    <property type="match status" value="1"/>
</dbReference>
<proteinExistence type="predicted"/>
<keyword evidence="3" id="KW-0539">Nucleus</keyword>
<dbReference type="Gene3D" id="4.10.240.10">
    <property type="entry name" value="Zn(2)-C6 fungal-type DNA-binding domain"/>
    <property type="match status" value="1"/>
</dbReference>
<organism evidence="6 7">
    <name type="scientific">Plectosphaerella cucumerina</name>
    <dbReference type="NCBI Taxonomy" id="40658"/>
    <lineage>
        <taxon>Eukaryota</taxon>
        <taxon>Fungi</taxon>
        <taxon>Dikarya</taxon>
        <taxon>Ascomycota</taxon>
        <taxon>Pezizomycotina</taxon>
        <taxon>Sordariomycetes</taxon>
        <taxon>Hypocreomycetidae</taxon>
        <taxon>Glomerellales</taxon>
        <taxon>Plectosphaerellaceae</taxon>
        <taxon>Plectosphaerella</taxon>
    </lineage>
</organism>
<dbReference type="EMBL" id="JAGPXD010000005">
    <property type="protein sequence ID" value="KAH7354539.1"/>
    <property type="molecule type" value="Genomic_DNA"/>
</dbReference>
<evidence type="ECO:0000256" key="1">
    <source>
        <dbReference type="ARBA" id="ARBA00004123"/>
    </source>
</evidence>
<dbReference type="InterPro" id="IPR050613">
    <property type="entry name" value="Sec_Metabolite_Reg"/>
</dbReference>
<dbReference type="InterPro" id="IPR001138">
    <property type="entry name" value="Zn2Cys6_DnaBD"/>
</dbReference>
<evidence type="ECO:0000313" key="6">
    <source>
        <dbReference type="EMBL" id="KAH7354539.1"/>
    </source>
</evidence>
<comment type="subcellular location">
    <subcellularLocation>
        <location evidence="1">Nucleus</location>
    </subcellularLocation>
</comment>
<dbReference type="Pfam" id="PF00172">
    <property type="entry name" value="Zn_clus"/>
    <property type="match status" value="1"/>
</dbReference>
<dbReference type="Proteomes" id="UP000813385">
    <property type="component" value="Unassembled WGS sequence"/>
</dbReference>
<dbReference type="InterPro" id="IPR007219">
    <property type="entry name" value="XnlR_reg_dom"/>
</dbReference>
<dbReference type="GO" id="GO:0003677">
    <property type="term" value="F:DNA binding"/>
    <property type="evidence" value="ECO:0007669"/>
    <property type="project" value="InterPro"/>
</dbReference>
<dbReference type="InterPro" id="IPR036864">
    <property type="entry name" value="Zn2-C6_fun-type_DNA-bd_sf"/>
</dbReference>
<accession>A0A8K0TFT5</accession>
<keyword evidence="2" id="KW-0479">Metal-binding</keyword>
<dbReference type="GO" id="GO:0000981">
    <property type="term" value="F:DNA-binding transcription factor activity, RNA polymerase II-specific"/>
    <property type="evidence" value="ECO:0007669"/>
    <property type="project" value="InterPro"/>
</dbReference>
<gene>
    <name evidence="6" type="ORF">B0T11DRAFT_128981</name>
</gene>
<evidence type="ECO:0000256" key="3">
    <source>
        <dbReference type="ARBA" id="ARBA00023242"/>
    </source>
</evidence>
<dbReference type="GO" id="GO:0006351">
    <property type="term" value="P:DNA-templated transcription"/>
    <property type="evidence" value="ECO:0007669"/>
    <property type="project" value="InterPro"/>
</dbReference>
<dbReference type="SUPFAM" id="SSF57701">
    <property type="entry name" value="Zn2/Cys6 DNA-binding domain"/>
    <property type="match status" value="1"/>
</dbReference>
<dbReference type="CDD" id="cd12148">
    <property type="entry name" value="fungal_TF_MHR"/>
    <property type="match status" value="1"/>
</dbReference>
<protein>
    <recommendedName>
        <fullName evidence="5">Zn(2)-C6 fungal-type domain-containing protein</fullName>
    </recommendedName>
</protein>
<dbReference type="OrthoDB" id="435881at2759"/>
<keyword evidence="7" id="KW-1185">Reference proteome</keyword>
<evidence type="ECO:0000313" key="7">
    <source>
        <dbReference type="Proteomes" id="UP000813385"/>
    </source>
</evidence>
<dbReference type="PROSITE" id="PS50048">
    <property type="entry name" value="ZN2_CY6_FUNGAL_2"/>
    <property type="match status" value="1"/>
</dbReference>
<dbReference type="PANTHER" id="PTHR31001">
    <property type="entry name" value="UNCHARACTERIZED TRANSCRIPTIONAL REGULATORY PROTEIN"/>
    <property type="match status" value="1"/>
</dbReference>
<dbReference type="AlphaFoldDB" id="A0A8K0TFT5"/>
<evidence type="ECO:0000256" key="2">
    <source>
        <dbReference type="ARBA" id="ARBA00022723"/>
    </source>
</evidence>
<comment type="caution">
    <text evidence="6">The sequence shown here is derived from an EMBL/GenBank/DDBJ whole genome shotgun (WGS) entry which is preliminary data.</text>
</comment>
<sequence length="772" mass="87414">MTTPVAATIQPEAMTGMTAEGTPITAGAEIVSQNRWSCVSCRNRKIKCDRKSPCGNCTRSKIECVASSSSRMSRKPRRRPEDALIERLARLEGIIDVLKQQGQVEIDDGMSVFLGSPREAQRFYRRLKALGVTGSANDPLRGRGHGERPPSTTEDSNHLPLEHRLGKLILHQEGTRYINDSFWANIDQEAKDIRTILIDPSESEDEPPLDDQPQDLAFGRGFIFGLSSHNVNLTTLHPAHELVPRMWAIFKTNVDPLVKILHLPTIEPVVLRARDCSDGVSRGTEALMFAIYYSVVTSLTSTDCVAELGEDKGTLLARYRFATEQALARSNFLESAELVVLQSFTIFLAVLRRNNSAAAIWALTGLAVRIAQAIGLHRDGTHFGLAPFEAEMRRRLWWQVCLLDARASEDHGRDATIVDAHFDARMPLNINDADLSPQMVEPPEGRVGFTEMTICLVGFELANIFRRIIHEPIRTTRSDKLVSSFESLDDDEKEKWILGCHQRLGETYLANGDLTVPPIWAAATLTHLVMSKIWLMAYHPFQQPRNQNNLSQRIRDKLFLVSVESIEYANQLDNDPRTRKWSWLFATYFQWHALAFLLSELCHCTQGQFVERAWRAMEELVRTRFGDTQSDPRRAIRWHAMKRLMLKARQARDQTVREEQRVQLPDGAHYGASYPAIDFLLGWTNSARATQAQPVFRIPDQRFPLTYATSSQTTPGNASYASEGDMYMFYNMDFDWTLMDIDQPFLAPPLSQMQQSIDPLSLELGSPPRDMI</sequence>
<reference evidence="6" key="1">
    <citation type="journal article" date="2021" name="Nat. Commun.">
        <title>Genetic determinants of endophytism in the Arabidopsis root mycobiome.</title>
        <authorList>
            <person name="Mesny F."/>
            <person name="Miyauchi S."/>
            <person name="Thiergart T."/>
            <person name="Pickel B."/>
            <person name="Atanasova L."/>
            <person name="Karlsson M."/>
            <person name="Huettel B."/>
            <person name="Barry K.W."/>
            <person name="Haridas S."/>
            <person name="Chen C."/>
            <person name="Bauer D."/>
            <person name="Andreopoulos W."/>
            <person name="Pangilinan J."/>
            <person name="LaButti K."/>
            <person name="Riley R."/>
            <person name="Lipzen A."/>
            <person name="Clum A."/>
            <person name="Drula E."/>
            <person name="Henrissat B."/>
            <person name="Kohler A."/>
            <person name="Grigoriev I.V."/>
            <person name="Martin F.M."/>
            <person name="Hacquard S."/>
        </authorList>
    </citation>
    <scope>NUCLEOTIDE SEQUENCE</scope>
    <source>
        <strain evidence="6">MPI-CAGE-AT-0016</strain>
    </source>
</reference>
<name>A0A8K0TFT5_9PEZI</name>
<dbReference type="GO" id="GO:0008270">
    <property type="term" value="F:zinc ion binding"/>
    <property type="evidence" value="ECO:0007669"/>
    <property type="project" value="InterPro"/>
</dbReference>
<evidence type="ECO:0000256" key="4">
    <source>
        <dbReference type="SAM" id="MobiDB-lite"/>
    </source>
</evidence>
<dbReference type="Pfam" id="PF04082">
    <property type="entry name" value="Fungal_trans"/>
    <property type="match status" value="1"/>
</dbReference>
<dbReference type="SMART" id="SM00066">
    <property type="entry name" value="GAL4"/>
    <property type="match status" value="1"/>
</dbReference>
<feature type="region of interest" description="Disordered" evidence="4">
    <location>
        <begin position="135"/>
        <end position="159"/>
    </location>
</feature>
<dbReference type="GO" id="GO:0005634">
    <property type="term" value="C:nucleus"/>
    <property type="evidence" value="ECO:0007669"/>
    <property type="project" value="UniProtKB-SubCell"/>
</dbReference>
<evidence type="ECO:0000259" key="5">
    <source>
        <dbReference type="PROSITE" id="PS50048"/>
    </source>
</evidence>